<dbReference type="FunFam" id="3.30.70.1230:FF:000016">
    <property type="entry name" value="Adenylate/guanylate cyclase domain-containing protein"/>
    <property type="match status" value="1"/>
</dbReference>
<evidence type="ECO:0000256" key="7">
    <source>
        <dbReference type="SAM" id="Phobius"/>
    </source>
</evidence>
<evidence type="ECO:0000256" key="1">
    <source>
        <dbReference type="ARBA" id="ARBA00004196"/>
    </source>
</evidence>
<evidence type="ECO:0000256" key="5">
    <source>
        <dbReference type="ARBA" id="ARBA00022989"/>
    </source>
</evidence>
<evidence type="ECO:0000256" key="6">
    <source>
        <dbReference type="ARBA" id="ARBA00023136"/>
    </source>
</evidence>
<dbReference type="PANTHER" id="PTHR43081">
    <property type="entry name" value="ADENYLATE CYCLASE, TERMINAL-DIFFERENTIATION SPECIFIC-RELATED"/>
    <property type="match status" value="1"/>
</dbReference>
<dbReference type="PANTHER" id="PTHR43081:SF1">
    <property type="entry name" value="ADENYLATE CYCLASE, TERMINAL-DIFFERENTIATION SPECIFIC"/>
    <property type="match status" value="1"/>
</dbReference>
<reference evidence="10" key="2">
    <citation type="submission" date="2022-06" db="EMBL/GenBank/DDBJ databases">
        <title>Thermospira aquatica gen. nov., sp. nov.</title>
        <authorList>
            <person name="Ben Ali Gam Z."/>
            <person name="Labat M."/>
        </authorList>
    </citation>
    <scope>NUCLEOTIDE SEQUENCE</scope>
    <source>
        <strain evidence="10">F1F22</strain>
    </source>
</reference>
<feature type="transmembrane region" description="Helical" evidence="7">
    <location>
        <begin position="173"/>
        <end position="196"/>
    </location>
</feature>
<keyword evidence="4 7" id="KW-0812">Transmembrane</keyword>
<dbReference type="InterPro" id="IPR003660">
    <property type="entry name" value="HAMP_dom"/>
</dbReference>
<dbReference type="Pfam" id="PF00672">
    <property type="entry name" value="HAMP"/>
    <property type="match status" value="1"/>
</dbReference>
<dbReference type="Proteomes" id="UP001056539">
    <property type="component" value="Chromosome"/>
</dbReference>
<dbReference type="SMART" id="SM00044">
    <property type="entry name" value="CYCc"/>
    <property type="match status" value="1"/>
</dbReference>
<dbReference type="Pfam" id="PF00211">
    <property type="entry name" value="Guanylate_cyc"/>
    <property type="match status" value="1"/>
</dbReference>
<dbReference type="KEGG" id="taqu:KDW03_00295"/>
<evidence type="ECO:0000256" key="2">
    <source>
        <dbReference type="ARBA" id="ARBA00005381"/>
    </source>
</evidence>
<keyword evidence="11" id="KW-1185">Reference proteome</keyword>
<dbReference type="CDD" id="cd07302">
    <property type="entry name" value="CHD"/>
    <property type="match status" value="1"/>
</dbReference>
<dbReference type="EMBL" id="CP073355">
    <property type="protein sequence ID" value="URA10280.1"/>
    <property type="molecule type" value="Genomic_DNA"/>
</dbReference>
<keyword evidence="5 7" id="KW-1133">Transmembrane helix</keyword>
<dbReference type="InterPro" id="IPR050697">
    <property type="entry name" value="Adenylyl/Guanylyl_Cyclase_3/4"/>
</dbReference>
<keyword evidence="6 7" id="KW-0472">Membrane</keyword>
<feature type="domain" description="HAMP" evidence="9">
    <location>
        <begin position="197"/>
        <end position="250"/>
    </location>
</feature>
<comment type="similarity">
    <text evidence="2">Belongs to the adenylyl cyclase class-3 family.</text>
</comment>
<evidence type="ECO:0000259" key="9">
    <source>
        <dbReference type="PROSITE" id="PS50885"/>
    </source>
</evidence>
<reference evidence="10" key="1">
    <citation type="submission" date="2021-04" db="EMBL/GenBank/DDBJ databases">
        <authorList>
            <person name="Postec A."/>
        </authorList>
    </citation>
    <scope>NUCLEOTIDE SEQUENCE</scope>
    <source>
        <strain evidence="10">F1F22</strain>
    </source>
</reference>
<dbReference type="GO" id="GO:0035556">
    <property type="term" value="P:intracellular signal transduction"/>
    <property type="evidence" value="ECO:0007669"/>
    <property type="project" value="InterPro"/>
</dbReference>
<dbReference type="PROSITE" id="PS50885">
    <property type="entry name" value="HAMP"/>
    <property type="match status" value="1"/>
</dbReference>
<dbReference type="Gene3D" id="6.10.340.10">
    <property type="match status" value="1"/>
</dbReference>
<keyword evidence="3" id="KW-1003">Cell membrane</keyword>
<dbReference type="InterPro" id="IPR001054">
    <property type="entry name" value="A/G_cyclase"/>
</dbReference>
<feature type="domain" description="Guanylate cyclase" evidence="8">
    <location>
        <begin position="302"/>
        <end position="434"/>
    </location>
</feature>
<evidence type="ECO:0000256" key="4">
    <source>
        <dbReference type="ARBA" id="ARBA00022692"/>
    </source>
</evidence>
<organism evidence="10 11">
    <name type="scientific">Thermospira aquatica</name>
    <dbReference type="NCBI Taxonomy" id="2828656"/>
    <lineage>
        <taxon>Bacteria</taxon>
        <taxon>Pseudomonadati</taxon>
        <taxon>Spirochaetota</taxon>
        <taxon>Spirochaetia</taxon>
        <taxon>Brevinematales</taxon>
        <taxon>Thermospiraceae</taxon>
        <taxon>Thermospira</taxon>
    </lineage>
</organism>
<dbReference type="CDD" id="cd06225">
    <property type="entry name" value="HAMP"/>
    <property type="match status" value="1"/>
</dbReference>
<accession>A0AAX3BDC9</accession>
<evidence type="ECO:0000313" key="10">
    <source>
        <dbReference type="EMBL" id="URA10280.1"/>
    </source>
</evidence>
<dbReference type="SMART" id="SM00304">
    <property type="entry name" value="HAMP"/>
    <property type="match status" value="1"/>
</dbReference>
<dbReference type="RefSeq" id="WP_271435412.1">
    <property type="nucleotide sequence ID" value="NZ_CP073355.1"/>
</dbReference>
<dbReference type="GO" id="GO:0004016">
    <property type="term" value="F:adenylate cyclase activity"/>
    <property type="evidence" value="ECO:0007669"/>
    <property type="project" value="UniProtKB-ARBA"/>
</dbReference>
<dbReference type="SUPFAM" id="SSF158472">
    <property type="entry name" value="HAMP domain-like"/>
    <property type="match status" value="1"/>
</dbReference>
<evidence type="ECO:0000259" key="8">
    <source>
        <dbReference type="PROSITE" id="PS50125"/>
    </source>
</evidence>
<dbReference type="SUPFAM" id="SSF55073">
    <property type="entry name" value="Nucleotide cyclase"/>
    <property type="match status" value="1"/>
</dbReference>
<comment type="subcellular location">
    <subcellularLocation>
        <location evidence="1">Cell envelope</location>
    </subcellularLocation>
</comment>
<feature type="transmembrane region" description="Helical" evidence="7">
    <location>
        <begin position="15"/>
        <end position="36"/>
    </location>
</feature>
<gene>
    <name evidence="10" type="ORF">KDW03_00295</name>
</gene>
<dbReference type="GO" id="GO:0006171">
    <property type="term" value="P:cAMP biosynthetic process"/>
    <property type="evidence" value="ECO:0007669"/>
    <property type="project" value="TreeGrafter"/>
</dbReference>
<sequence>MKRQKKQKAVFRKKIVFVMLPLLILTVVFVGFMAYYTARNGVTAIAKEFLGYKVMDIYKYTTRQFSLAKEIQLIDKESLYESLYSYGLGTLSGAKGGFFILSRDGQKIRSSVDMMPEEFTSLYTKLVEKEGGWIEFKAKGKDYVGVGIYFSDAEIFLLLANEREEFYRPVNAILWYIGVILVISVVIATVVMLSYVRHLMKPVGHLVETIESISETRDLSKRARVEYNDEIGYLAYAFNTMVRDLELAYHQIKNYAYQTIQAKNKEEKIRFIFQKYVPTEVINRILNISSETMLIGTKQEVTVLFSDIRDFTHISEQFAPDFLVTVLNQYFSIMDERIRQHNGIIDKYIGDAIMAIFGAPVQHEDDVDQALQAAFAMQEGLKVFNAMAEEKYGITFKIGIGINTGEAIVGNIGSENKVDYTVIGDTVNLASRLEGLTKKYKASLVISEFTRAALKSQEGYFFRLLDFVRVKGKDKPVRIYQPFVLSEVEDRIEYFTRFEEGLRRYLAGDFTGGLAVFQECVKQDPQDYLAYMYIERCEYYHANPPSVWDGAETLLEK</sequence>
<dbReference type="AlphaFoldDB" id="A0AAX3BDC9"/>
<evidence type="ECO:0000256" key="3">
    <source>
        <dbReference type="ARBA" id="ARBA00022475"/>
    </source>
</evidence>
<dbReference type="InterPro" id="IPR029787">
    <property type="entry name" value="Nucleotide_cyclase"/>
</dbReference>
<protein>
    <submittedName>
        <fullName evidence="10">Adenylate/guanylate cyclase domain-containing protein</fullName>
    </submittedName>
</protein>
<dbReference type="GO" id="GO:0030313">
    <property type="term" value="C:cell envelope"/>
    <property type="evidence" value="ECO:0007669"/>
    <property type="project" value="UniProtKB-SubCell"/>
</dbReference>
<dbReference type="GO" id="GO:0016020">
    <property type="term" value="C:membrane"/>
    <property type="evidence" value="ECO:0007669"/>
    <property type="project" value="InterPro"/>
</dbReference>
<name>A0AAX3BDC9_9SPIR</name>
<evidence type="ECO:0000313" key="11">
    <source>
        <dbReference type="Proteomes" id="UP001056539"/>
    </source>
</evidence>
<dbReference type="PROSITE" id="PS50125">
    <property type="entry name" value="GUANYLATE_CYCLASE_2"/>
    <property type="match status" value="1"/>
</dbReference>
<dbReference type="Gene3D" id="3.30.70.1230">
    <property type="entry name" value="Nucleotide cyclase"/>
    <property type="match status" value="1"/>
</dbReference>
<proteinExistence type="inferred from homology"/>